<evidence type="ECO:0000313" key="3">
    <source>
        <dbReference type="Proteomes" id="UP001194468"/>
    </source>
</evidence>
<protein>
    <submittedName>
        <fullName evidence="2">Uncharacterized protein</fullName>
    </submittedName>
</protein>
<comment type="caution">
    <text evidence="2">The sequence shown here is derived from an EMBL/GenBank/DDBJ whole genome shotgun (WGS) entry which is preliminary data.</text>
</comment>
<accession>A0AAD4C6J3</accession>
<keyword evidence="3" id="KW-1185">Reference proteome</keyword>
<sequence length="75" mass="8471">MEVAWNILPLVRAARYPDVVVKLIRAIAICLVKKAVKMDAASKFRSMQANARVIKHYRSKNTKTITETIQSALDD</sequence>
<evidence type="ECO:0000313" key="2">
    <source>
        <dbReference type="EMBL" id="KAF8449514.1"/>
    </source>
</evidence>
<name>A0AAD4C6J3_BOLED</name>
<dbReference type="EMBL" id="WHUW01000003">
    <property type="protein sequence ID" value="KAF8449514.1"/>
    <property type="molecule type" value="Genomic_DNA"/>
</dbReference>
<dbReference type="AlphaFoldDB" id="A0AAD4C6J3"/>
<dbReference type="EMBL" id="WHUW01000035">
    <property type="protein sequence ID" value="KAF8433188.1"/>
    <property type="molecule type" value="Genomic_DNA"/>
</dbReference>
<reference evidence="2" key="2">
    <citation type="journal article" date="2020" name="Nat. Commun.">
        <title>Large-scale genome sequencing of mycorrhizal fungi provides insights into the early evolution of symbiotic traits.</title>
        <authorList>
            <person name="Miyauchi S."/>
            <person name="Kiss E."/>
            <person name="Kuo A."/>
            <person name="Drula E."/>
            <person name="Kohler A."/>
            <person name="Sanchez-Garcia M."/>
            <person name="Morin E."/>
            <person name="Andreopoulos B."/>
            <person name="Barry K.W."/>
            <person name="Bonito G."/>
            <person name="Buee M."/>
            <person name="Carver A."/>
            <person name="Chen C."/>
            <person name="Cichocki N."/>
            <person name="Clum A."/>
            <person name="Culley D."/>
            <person name="Crous P.W."/>
            <person name="Fauchery L."/>
            <person name="Girlanda M."/>
            <person name="Hayes R.D."/>
            <person name="Keri Z."/>
            <person name="LaButti K."/>
            <person name="Lipzen A."/>
            <person name="Lombard V."/>
            <person name="Magnuson J."/>
            <person name="Maillard F."/>
            <person name="Murat C."/>
            <person name="Nolan M."/>
            <person name="Ohm R.A."/>
            <person name="Pangilinan J."/>
            <person name="Pereira M.F."/>
            <person name="Perotto S."/>
            <person name="Peter M."/>
            <person name="Pfister S."/>
            <person name="Riley R."/>
            <person name="Sitrit Y."/>
            <person name="Stielow J.B."/>
            <person name="Szollosi G."/>
            <person name="Zifcakova L."/>
            <person name="Stursova M."/>
            <person name="Spatafora J.W."/>
            <person name="Tedersoo L."/>
            <person name="Vaario L.M."/>
            <person name="Yamada A."/>
            <person name="Yan M."/>
            <person name="Wang P."/>
            <person name="Xu J."/>
            <person name="Bruns T."/>
            <person name="Baldrian P."/>
            <person name="Vilgalys R."/>
            <person name="Dunand C."/>
            <person name="Henrissat B."/>
            <person name="Grigoriev I.V."/>
            <person name="Hibbett D."/>
            <person name="Nagy L.G."/>
            <person name="Martin F.M."/>
        </authorList>
    </citation>
    <scope>NUCLEOTIDE SEQUENCE</scope>
    <source>
        <strain evidence="2">BED1</strain>
    </source>
</reference>
<proteinExistence type="predicted"/>
<organism evidence="2 3">
    <name type="scientific">Boletus edulis BED1</name>
    <dbReference type="NCBI Taxonomy" id="1328754"/>
    <lineage>
        <taxon>Eukaryota</taxon>
        <taxon>Fungi</taxon>
        <taxon>Dikarya</taxon>
        <taxon>Basidiomycota</taxon>
        <taxon>Agaricomycotina</taxon>
        <taxon>Agaricomycetes</taxon>
        <taxon>Agaricomycetidae</taxon>
        <taxon>Boletales</taxon>
        <taxon>Boletineae</taxon>
        <taxon>Boletaceae</taxon>
        <taxon>Boletoideae</taxon>
        <taxon>Boletus</taxon>
    </lineage>
</organism>
<reference evidence="2" key="1">
    <citation type="submission" date="2019-10" db="EMBL/GenBank/DDBJ databases">
        <authorList>
            <consortium name="DOE Joint Genome Institute"/>
            <person name="Kuo A."/>
            <person name="Miyauchi S."/>
            <person name="Kiss E."/>
            <person name="Drula E."/>
            <person name="Kohler A."/>
            <person name="Sanchez-Garcia M."/>
            <person name="Andreopoulos B."/>
            <person name="Barry K.W."/>
            <person name="Bonito G."/>
            <person name="Buee M."/>
            <person name="Carver A."/>
            <person name="Chen C."/>
            <person name="Cichocki N."/>
            <person name="Clum A."/>
            <person name="Culley D."/>
            <person name="Crous P.W."/>
            <person name="Fauchery L."/>
            <person name="Girlanda M."/>
            <person name="Hayes R."/>
            <person name="Keri Z."/>
            <person name="LaButti K."/>
            <person name="Lipzen A."/>
            <person name="Lombard V."/>
            <person name="Magnuson J."/>
            <person name="Maillard F."/>
            <person name="Morin E."/>
            <person name="Murat C."/>
            <person name="Nolan M."/>
            <person name="Ohm R."/>
            <person name="Pangilinan J."/>
            <person name="Pereira M."/>
            <person name="Perotto S."/>
            <person name="Peter M."/>
            <person name="Riley R."/>
            <person name="Sitrit Y."/>
            <person name="Stielow B."/>
            <person name="Szollosi G."/>
            <person name="Zifcakova L."/>
            <person name="Stursova M."/>
            <person name="Spatafora J.W."/>
            <person name="Tedersoo L."/>
            <person name="Vaario L.-M."/>
            <person name="Yamada A."/>
            <person name="Yan M."/>
            <person name="Wang P."/>
            <person name="Xu J."/>
            <person name="Bruns T."/>
            <person name="Baldrian P."/>
            <person name="Vilgalys R."/>
            <person name="Henrissat B."/>
            <person name="Grigoriev I.V."/>
            <person name="Hibbett D."/>
            <person name="Nagy L.G."/>
            <person name="Martin F.M."/>
        </authorList>
    </citation>
    <scope>NUCLEOTIDE SEQUENCE</scope>
    <source>
        <strain evidence="2">BED1</strain>
    </source>
</reference>
<evidence type="ECO:0000313" key="1">
    <source>
        <dbReference type="EMBL" id="KAF8433188.1"/>
    </source>
</evidence>
<dbReference type="Proteomes" id="UP001194468">
    <property type="component" value="Unassembled WGS sequence"/>
</dbReference>
<gene>
    <name evidence="2" type="ORF">L210DRAFT_3641106</name>
    <name evidence="1" type="ORF">L210DRAFT_3649845</name>
</gene>